<accession>A0ABU1PJH6</accession>
<dbReference type="PANTHER" id="PTHR13325:SF3">
    <property type="entry name" value="MEMBRANE-BOUND TRANSCRIPTION FACTOR SITE-2 PROTEASE"/>
    <property type="match status" value="1"/>
</dbReference>
<evidence type="ECO:0000256" key="5">
    <source>
        <dbReference type="ARBA" id="ARBA00022989"/>
    </source>
</evidence>
<evidence type="ECO:0000313" key="10">
    <source>
        <dbReference type="Proteomes" id="UP001260715"/>
    </source>
</evidence>
<feature type="transmembrane region" description="Helical" evidence="7">
    <location>
        <begin position="147"/>
        <end position="166"/>
    </location>
</feature>
<evidence type="ECO:0000256" key="3">
    <source>
        <dbReference type="ARBA" id="ARBA00007931"/>
    </source>
</evidence>
<protein>
    <submittedName>
        <fullName evidence="9">Peptide zinc metalloprotease protein</fullName>
    </submittedName>
</protein>
<dbReference type="Gene3D" id="2.40.50.100">
    <property type="match status" value="1"/>
</dbReference>
<feature type="transmembrane region" description="Helical" evidence="7">
    <location>
        <begin position="376"/>
        <end position="395"/>
    </location>
</feature>
<keyword evidence="10" id="KW-1185">Reference proteome</keyword>
<proteinExistence type="inferred from homology"/>
<feature type="domain" description="Peptidase M50" evidence="8">
    <location>
        <begin position="188"/>
        <end position="289"/>
    </location>
</feature>
<gene>
    <name evidence="9" type="ORF">J2W50_004227</name>
</gene>
<dbReference type="GO" id="GO:0008237">
    <property type="term" value="F:metallopeptidase activity"/>
    <property type="evidence" value="ECO:0007669"/>
    <property type="project" value="UniProtKB-KW"/>
</dbReference>
<evidence type="ECO:0000256" key="4">
    <source>
        <dbReference type="ARBA" id="ARBA00022692"/>
    </source>
</evidence>
<comment type="cofactor">
    <cofactor evidence="1">
        <name>Zn(2+)</name>
        <dbReference type="ChEBI" id="CHEBI:29105"/>
    </cofactor>
</comment>
<sequence>MKKVLPSLREELALLPGPVLSDGQPSHTLHDPVRNQFFQIDWPSFEVLSRWHLGDPAAIAAAVSVETTLQLQSADVEEVVVFLRDNQLLRPQPGAAADFAARLQQRRGGRAQWLLHNYLFFRVPLVRPDAWLGRWAPRLGFFFSRQFLYLTLAALGWGLIEVYRQWEQFTATLVDTLSWSGLASYGVTLIAVKVLHELGHALTAKRLGCKVPTMGVAFLVLWPVAYTDTNEVWKLTERRQRLAVVGAGVLTELIVAAWATAAWAVLPEGTPKSLAFLLATTTWIATVAINASPFMRFDGYFLLSDWLEMPNLHSRAFALARWDMRERLFALGAPAPEHFPPARRIGLILFAYGTWIYRLTVFLGIAALVYAFFIKAVGILLFAIEMIWFVLLPFYRELQVWGRMWPVIRRQPRARRSGAIALVLLLLLVIPWPTHLGTSALLRPAEQFVVYAPPHAQVVSLLVAEGQRVEAGAVLLKLASPDLTGRMQSAMARLERLRWQTTAAPFDSEQRAQWQVAQEQLSAAEAEVAAIHADAIRYEPVAPFAGVLRDVAPDLQPGAWLSKQEPLARLIADHEVMVVAYLSEDEVNLVSVGDGAKFYADTPEGPVIPLEVAAIDRDASRTLPEPELANLFGGGIVAREKNGQFYPERPLYRVTLKALSTRGSVAQHTWRGTAVISGKWTVPGWRYLRGALAVMRREAGF</sequence>
<feature type="transmembrane region" description="Helical" evidence="7">
    <location>
        <begin position="347"/>
        <end position="370"/>
    </location>
</feature>
<dbReference type="SUPFAM" id="SSF111369">
    <property type="entry name" value="HlyD-like secretion proteins"/>
    <property type="match status" value="1"/>
</dbReference>
<name>A0ABU1PJH6_9BURK</name>
<dbReference type="InterPro" id="IPR001193">
    <property type="entry name" value="MBTPS2"/>
</dbReference>
<dbReference type="Pfam" id="PF02163">
    <property type="entry name" value="Peptidase_M50"/>
    <property type="match status" value="1"/>
</dbReference>
<dbReference type="InterPro" id="IPR008915">
    <property type="entry name" value="Peptidase_M50"/>
</dbReference>
<keyword evidence="9" id="KW-0482">Metalloprotease</keyword>
<feature type="transmembrane region" description="Helical" evidence="7">
    <location>
        <begin position="272"/>
        <end position="291"/>
    </location>
</feature>
<keyword evidence="9" id="KW-0645">Protease</keyword>
<dbReference type="EMBL" id="JAVDSJ010000005">
    <property type="protein sequence ID" value="MDR6586009.1"/>
    <property type="molecule type" value="Genomic_DNA"/>
</dbReference>
<feature type="transmembrane region" description="Helical" evidence="7">
    <location>
        <begin position="416"/>
        <end position="434"/>
    </location>
</feature>
<dbReference type="PANTHER" id="PTHR13325">
    <property type="entry name" value="PROTEASE M50 MEMBRANE-BOUND TRANSCRIPTION FACTOR SITE 2 PROTEASE"/>
    <property type="match status" value="1"/>
</dbReference>
<dbReference type="Proteomes" id="UP001260715">
    <property type="component" value="Unassembled WGS sequence"/>
</dbReference>
<evidence type="ECO:0000256" key="1">
    <source>
        <dbReference type="ARBA" id="ARBA00001947"/>
    </source>
</evidence>
<reference evidence="9 10" key="1">
    <citation type="submission" date="2023-07" db="EMBL/GenBank/DDBJ databases">
        <title>Sorghum-associated microbial communities from plants grown in Nebraska, USA.</title>
        <authorList>
            <person name="Schachtman D."/>
        </authorList>
    </citation>
    <scope>NUCLEOTIDE SEQUENCE [LARGE SCALE GENOMIC DNA]</scope>
    <source>
        <strain evidence="9 10">596</strain>
    </source>
</reference>
<keyword evidence="6 7" id="KW-0472">Membrane</keyword>
<evidence type="ECO:0000256" key="7">
    <source>
        <dbReference type="SAM" id="Phobius"/>
    </source>
</evidence>
<keyword evidence="4 7" id="KW-0812">Transmembrane</keyword>
<comment type="similarity">
    <text evidence="3">Belongs to the peptidase M50B family.</text>
</comment>
<feature type="transmembrane region" description="Helical" evidence="7">
    <location>
        <begin position="242"/>
        <end position="266"/>
    </location>
</feature>
<comment type="caution">
    <text evidence="9">The sequence shown here is derived from an EMBL/GenBank/DDBJ whole genome shotgun (WGS) entry which is preliminary data.</text>
</comment>
<evidence type="ECO:0000313" key="9">
    <source>
        <dbReference type="EMBL" id="MDR6586009.1"/>
    </source>
</evidence>
<comment type="subcellular location">
    <subcellularLocation>
        <location evidence="2">Endomembrane system</location>
        <topology evidence="2">Multi-pass membrane protein</topology>
    </subcellularLocation>
</comment>
<evidence type="ECO:0000259" key="8">
    <source>
        <dbReference type="Pfam" id="PF02163"/>
    </source>
</evidence>
<dbReference type="RefSeq" id="WP_208399224.1">
    <property type="nucleotide sequence ID" value="NZ_JAVDSJ010000005.1"/>
</dbReference>
<organism evidence="9 10">
    <name type="scientific">Herbaspirillum frisingense</name>
    <dbReference type="NCBI Taxonomy" id="92645"/>
    <lineage>
        <taxon>Bacteria</taxon>
        <taxon>Pseudomonadati</taxon>
        <taxon>Pseudomonadota</taxon>
        <taxon>Betaproteobacteria</taxon>
        <taxon>Burkholderiales</taxon>
        <taxon>Oxalobacteraceae</taxon>
        <taxon>Herbaspirillum</taxon>
    </lineage>
</organism>
<evidence type="ECO:0000256" key="6">
    <source>
        <dbReference type="ARBA" id="ARBA00023136"/>
    </source>
</evidence>
<evidence type="ECO:0000256" key="2">
    <source>
        <dbReference type="ARBA" id="ARBA00004127"/>
    </source>
</evidence>
<keyword evidence="5 7" id="KW-1133">Transmembrane helix</keyword>
<keyword evidence="9" id="KW-0378">Hydrolase</keyword>